<proteinExistence type="predicted"/>
<gene>
    <name evidence="1" type="primary">SSCI38340.1</name>
</gene>
<keyword evidence="2" id="KW-1185">Reference proteome</keyword>
<evidence type="ECO:0000313" key="1">
    <source>
        <dbReference type="EMBL" id="CDW97733.1"/>
    </source>
</evidence>
<protein>
    <submittedName>
        <fullName evidence="1">Uncharacterized protein</fullName>
    </submittedName>
</protein>
<organism evidence="1 2">
    <name type="scientific">Sporisorium scitamineum</name>
    <dbReference type="NCBI Taxonomy" id="49012"/>
    <lineage>
        <taxon>Eukaryota</taxon>
        <taxon>Fungi</taxon>
        <taxon>Dikarya</taxon>
        <taxon>Basidiomycota</taxon>
        <taxon>Ustilaginomycotina</taxon>
        <taxon>Ustilaginomycetes</taxon>
        <taxon>Ustilaginales</taxon>
        <taxon>Ustilaginaceae</taxon>
        <taxon>Sporisorium</taxon>
    </lineage>
</organism>
<dbReference type="EMBL" id="CCFA01002206">
    <property type="protein sequence ID" value="CDW97733.1"/>
    <property type="molecule type" value="Genomic_DNA"/>
</dbReference>
<accession>A0A0F7SAN3</accession>
<evidence type="ECO:0000313" key="2">
    <source>
        <dbReference type="Proteomes" id="UP000242770"/>
    </source>
</evidence>
<reference evidence="2" key="1">
    <citation type="submission" date="2014-06" db="EMBL/GenBank/DDBJ databases">
        <authorList>
            <person name="Berkman P.J."/>
        </authorList>
    </citation>
    <scope>NUCLEOTIDE SEQUENCE [LARGE SCALE GENOMIC DNA]</scope>
</reference>
<sequence length="34" mass="3925">MTLKRAASTKWVNIATRKRDDFNDFIKGNDGKNI</sequence>
<dbReference type="Proteomes" id="UP000242770">
    <property type="component" value="Unassembled WGS sequence"/>
</dbReference>
<dbReference type="AlphaFoldDB" id="A0A0F7SAN3"/>
<name>A0A0F7SAN3_9BASI</name>